<feature type="compositionally biased region" description="Polar residues" evidence="1">
    <location>
        <begin position="312"/>
        <end position="350"/>
    </location>
</feature>
<evidence type="ECO:0000313" key="2">
    <source>
        <dbReference type="EMBL" id="PWN34477.1"/>
    </source>
</evidence>
<evidence type="ECO:0000313" key="3">
    <source>
        <dbReference type="Proteomes" id="UP000245771"/>
    </source>
</evidence>
<dbReference type="InParanoid" id="A0A316VA77"/>
<feature type="region of interest" description="Disordered" evidence="1">
    <location>
        <begin position="536"/>
        <end position="624"/>
    </location>
</feature>
<feature type="region of interest" description="Disordered" evidence="1">
    <location>
        <begin position="380"/>
        <end position="448"/>
    </location>
</feature>
<organism evidence="2 3">
    <name type="scientific">Meira miltonrushii</name>
    <dbReference type="NCBI Taxonomy" id="1280837"/>
    <lineage>
        <taxon>Eukaryota</taxon>
        <taxon>Fungi</taxon>
        <taxon>Dikarya</taxon>
        <taxon>Basidiomycota</taxon>
        <taxon>Ustilaginomycotina</taxon>
        <taxon>Exobasidiomycetes</taxon>
        <taxon>Exobasidiales</taxon>
        <taxon>Brachybasidiaceae</taxon>
        <taxon>Meira</taxon>
    </lineage>
</organism>
<reference evidence="2 3" key="1">
    <citation type="journal article" date="2018" name="Mol. Biol. Evol.">
        <title>Broad Genomic Sampling Reveals a Smut Pathogenic Ancestry of the Fungal Clade Ustilaginomycotina.</title>
        <authorList>
            <person name="Kijpornyongpan T."/>
            <person name="Mondo S.J."/>
            <person name="Barry K."/>
            <person name="Sandor L."/>
            <person name="Lee J."/>
            <person name="Lipzen A."/>
            <person name="Pangilinan J."/>
            <person name="LaButti K."/>
            <person name="Hainaut M."/>
            <person name="Henrissat B."/>
            <person name="Grigoriev I.V."/>
            <person name="Spatafora J.W."/>
            <person name="Aime M.C."/>
        </authorList>
    </citation>
    <scope>NUCLEOTIDE SEQUENCE [LARGE SCALE GENOMIC DNA]</scope>
    <source>
        <strain evidence="2 3">MCA 3882</strain>
    </source>
</reference>
<dbReference type="EMBL" id="KZ819604">
    <property type="protein sequence ID" value="PWN34477.1"/>
    <property type="molecule type" value="Genomic_DNA"/>
</dbReference>
<feature type="region of interest" description="Disordered" evidence="1">
    <location>
        <begin position="664"/>
        <end position="686"/>
    </location>
</feature>
<name>A0A316VA77_9BASI</name>
<dbReference type="Proteomes" id="UP000245771">
    <property type="component" value="Unassembled WGS sequence"/>
</dbReference>
<feature type="compositionally biased region" description="Basic and acidic residues" evidence="1">
    <location>
        <begin position="133"/>
        <end position="142"/>
    </location>
</feature>
<feature type="compositionally biased region" description="Basic and acidic residues" evidence="1">
    <location>
        <begin position="46"/>
        <end position="56"/>
    </location>
</feature>
<sequence length="686" mass="75977">MMAFAPPHKEHNSILTNIKHSNPTSYQMDQSSRNHANGLMNRTKYTNRETKDDLHSSRPGVFSPPPRPIRSNVRPAAEVRATRTKAENAQNTPNIDEERVGEAIVEEDQASEDEEEGENKINPDQPYWTERSMSLDEAKSLEQQKSINALRTNRPRLDSAPSGTGSHYRSRSHFSIPDIAITSADEEGNEVRYELQLEQAKRRLILCPSRSGEDEDYSTSQAQNNPSKEDKKQKAKAPATNKAKAQLAMFTFPTSASSATSSGKKKTSKTSSDARAPPSINIVNAEGQSRILEASEAAKYPLPLSPTSPSSQRDSMQEQQRQMIMSASGSTATKEQVNESVSAPVMSSSKFGKRLRKSSLPNLFGKKERDAAHAAAMQIMPSDADPVGMTGSSKGEDNRDVNGQHYVGGIPAMSHYNAEVPTSPISQAPSSPTSTMGRPSSTTSLTKKEVKQLQKEERNLIKELEKVDKMVRKHDEKAIKARKKAEEKQRKEEKKQKKDTVNHRQISAPIAVTVMPASQALHSPISIEAEMKADRVTHKPITTPSPLEEIRNSSFDESSFPRASHTEPKSVEPLFIEPKRDQVTQNIKKKKPSLDSADTEPTYQDEDTYTLGDQQDQQLPQLSKAAPRISLLPNTVASLSLFDSLYKEVDAMESSFDMQYPVEAQERRKSIASSSAPQSPQSPKFL</sequence>
<feature type="compositionally biased region" description="Low complexity" evidence="1">
    <location>
        <begin position="613"/>
        <end position="622"/>
    </location>
</feature>
<feature type="compositionally biased region" description="Low complexity" evidence="1">
    <location>
        <begin position="236"/>
        <end position="245"/>
    </location>
</feature>
<dbReference type="RefSeq" id="XP_025354779.1">
    <property type="nucleotide sequence ID" value="XM_025502786.1"/>
</dbReference>
<evidence type="ECO:0000256" key="1">
    <source>
        <dbReference type="SAM" id="MobiDB-lite"/>
    </source>
</evidence>
<feature type="compositionally biased region" description="Polar residues" evidence="1">
    <location>
        <begin position="13"/>
        <end position="35"/>
    </location>
</feature>
<proteinExistence type="predicted"/>
<feature type="region of interest" description="Disordered" evidence="1">
    <location>
        <begin position="1"/>
        <end position="176"/>
    </location>
</feature>
<feature type="compositionally biased region" description="Basic and acidic residues" evidence="1">
    <location>
        <begin position="472"/>
        <end position="502"/>
    </location>
</feature>
<feature type="compositionally biased region" description="Polar residues" evidence="1">
    <location>
        <begin position="423"/>
        <end position="445"/>
    </location>
</feature>
<gene>
    <name evidence="2" type="ORF">FA14DRAFT_72927</name>
</gene>
<protein>
    <submittedName>
        <fullName evidence="2">Uncharacterized protein</fullName>
    </submittedName>
</protein>
<keyword evidence="3" id="KW-1185">Reference proteome</keyword>
<dbReference type="AlphaFoldDB" id="A0A316VA77"/>
<feature type="region of interest" description="Disordered" evidence="1">
    <location>
        <begin position="472"/>
        <end position="504"/>
    </location>
</feature>
<feature type="compositionally biased region" description="Low complexity" evidence="1">
    <location>
        <begin position="672"/>
        <end position="686"/>
    </location>
</feature>
<feature type="region of interest" description="Disordered" evidence="1">
    <location>
        <begin position="208"/>
        <end position="353"/>
    </location>
</feature>
<dbReference type="OrthoDB" id="3367033at2759"/>
<accession>A0A316VA77</accession>
<feature type="compositionally biased region" description="Acidic residues" evidence="1">
    <location>
        <begin position="104"/>
        <end position="117"/>
    </location>
</feature>
<dbReference type="GeneID" id="37024567"/>
<feature type="compositionally biased region" description="Low complexity" evidence="1">
    <location>
        <begin position="301"/>
        <end position="311"/>
    </location>
</feature>